<dbReference type="PROSITE" id="PS51050">
    <property type="entry name" value="ZF_CW"/>
    <property type="match status" value="1"/>
</dbReference>
<reference evidence="10" key="1">
    <citation type="submission" date="2018-07" db="EMBL/GenBank/DDBJ databases">
        <title>Comparative genomics of catfishes provides insights into carnivory and benthic adaptation.</title>
        <authorList>
            <person name="Zhang Y."/>
            <person name="Wang D."/>
            <person name="Peng Z."/>
            <person name="Zheng S."/>
            <person name="Shao F."/>
            <person name="Tao W."/>
        </authorList>
    </citation>
    <scope>NUCLEOTIDE SEQUENCE</scope>
    <source>
        <strain evidence="10">Chongqing</strain>
    </source>
</reference>
<comment type="caution">
    <text evidence="10">The sequence shown here is derived from an EMBL/GenBank/DDBJ whole genome shotgun (WGS) entry which is preliminary data.</text>
</comment>
<dbReference type="SUPFAM" id="SSF55874">
    <property type="entry name" value="ATPase domain of HSP90 chaperone/DNA topoisomerase II/histidine kinase"/>
    <property type="match status" value="1"/>
</dbReference>
<protein>
    <submittedName>
        <fullName evidence="10">MORC family CW-type zinc finger protein 3</fullName>
    </submittedName>
</protein>
<evidence type="ECO:0000256" key="8">
    <source>
        <dbReference type="SAM" id="MobiDB-lite"/>
    </source>
</evidence>
<dbReference type="Pfam" id="PF17942">
    <property type="entry name" value="Morc6_S5"/>
    <property type="match status" value="1"/>
</dbReference>
<feature type="coiled-coil region" evidence="7">
    <location>
        <begin position="527"/>
        <end position="554"/>
    </location>
</feature>
<evidence type="ECO:0000313" key="10">
    <source>
        <dbReference type="EMBL" id="KAI5621403.1"/>
    </source>
</evidence>
<comment type="subcellular location">
    <subcellularLocation>
        <location evidence="1">Nucleus</location>
    </subcellularLocation>
</comment>
<dbReference type="EMBL" id="MU551633">
    <property type="protein sequence ID" value="KAI5621403.1"/>
    <property type="molecule type" value="Genomic_DNA"/>
</dbReference>
<feature type="domain" description="CW-type" evidence="9">
    <location>
        <begin position="364"/>
        <end position="416"/>
    </location>
</feature>
<evidence type="ECO:0000256" key="3">
    <source>
        <dbReference type="ARBA" id="ARBA00022771"/>
    </source>
</evidence>
<keyword evidence="3" id="KW-0863">Zinc-finger</keyword>
<dbReference type="GO" id="GO:0005634">
    <property type="term" value="C:nucleus"/>
    <property type="evidence" value="ECO:0007669"/>
    <property type="project" value="UniProtKB-SubCell"/>
</dbReference>
<evidence type="ECO:0000256" key="2">
    <source>
        <dbReference type="ARBA" id="ARBA00022723"/>
    </source>
</evidence>
<keyword evidence="5 7" id="KW-0175">Coiled coil</keyword>
<organism evidence="10 11">
    <name type="scientific">Silurus asotus</name>
    <name type="common">Amur catfish</name>
    <name type="synonym">Parasilurus asotus</name>
    <dbReference type="NCBI Taxonomy" id="30991"/>
    <lineage>
        <taxon>Eukaryota</taxon>
        <taxon>Metazoa</taxon>
        <taxon>Chordata</taxon>
        <taxon>Craniata</taxon>
        <taxon>Vertebrata</taxon>
        <taxon>Euteleostomi</taxon>
        <taxon>Actinopterygii</taxon>
        <taxon>Neopterygii</taxon>
        <taxon>Teleostei</taxon>
        <taxon>Ostariophysi</taxon>
        <taxon>Siluriformes</taxon>
        <taxon>Siluridae</taxon>
        <taxon>Silurus</taxon>
    </lineage>
</organism>
<dbReference type="Pfam" id="PF07496">
    <property type="entry name" value="zf-CW"/>
    <property type="match status" value="1"/>
</dbReference>
<accession>A0AAD5FML7</accession>
<feature type="region of interest" description="Disordered" evidence="8">
    <location>
        <begin position="433"/>
        <end position="456"/>
    </location>
</feature>
<dbReference type="AlphaFoldDB" id="A0AAD5FML7"/>
<dbReference type="Proteomes" id="UP001205998">
    <property type="component" value="Unassembled WGS sequence"/>
</dbReference>
<dbReference type="PANTHER" id="PTHR23336">
    <property type="entry name" value="ZINC FINGER CW-TYPE COILED-COIL DOMAIN PROTEIN 3"/>
    <property type="match status" value="1"/>
</dbReference>
<keyword evidence="4" id="KW-0862">Zinc</keyword>
<dbReference type="Pfam" id="PF13589">
    <property type="entry name" value="HATPase_c_3"/>
    <property type="match status" value="1"/>
</dbReference>
<keyword evidence="2" id="KW-0479">Metal-binding</keyword>
<evidence type="ECO:0000256" key="4">
    <source>
        <dbReference type="ARBA" id="ARBA00022833"/>
    </source>
</evidence>
<evidence type="ECO:0000256" key="1">
    <source>
        <dbReference type="ARBA" id="ARBA00004123"/>
    </source>
</evidence>
<dbReference type="Gene3D" id="3.30.40.100">
    <property type="match status" value="1"/>
</dbReference>
<keyword evidence="11" id="KW-1185">Reference proteome</keyword>
<dbReference type="InterPro" id="IPR045261">
    <property type="entry name" value="MORC_ATPase"/>
</dbReference>
<dbReference type="InterPro" id="IPR011124">
    <property type="entry name" value="Znf_CW"/>
</dbReference>
<name>A0AAD5FML7_SILAS</name>
<evidence type="ECO:0000256" key="5">
    <source>
        <dbReference type="ARBA" id="ARBA00023054"/>
    </source>
</evidence>
<dbReference type="Gene3D" id="3.30.565.10">
    <property type="entry name" value="Histidine kinase-like ATPase, C-terminal domain"/>
    <property type="match status" value="1"/>
</dbReference>
<evidence type="ECO:0000313" key="11">
    <source>
        <dbReference type="Proteomes" id="UP001205998"/>
    </source>
</evidence>
<feature type="region of interest" description="Disordered" evidence="8">
    <location>
        <begin position="485"/>
        <end position="504"/>
    </location>
</feature>
<dbReference type="GO" id="GO:0016887">
    <property type="term" value="F:ATP hydrolysis activity"/>
    <property type="evidence" value="ECO:0007669"/>
    <property type="project" value="InterPro"/>
</dbReference>
<dbReference type="PANTHER" id="PTHR23336:SF76">
    <property type="entry name" value="MORC S5 DOMAIN-CONTAINING PROTEIN"/>
    <property type="match status" value="1"/>
</dbReference>
<gene>
    <name evidence="10" type="ORF">C0J50_19338</name>
</gene>
<evidence type="ECO:0000256" key="7">
    <source>
        <dbReference type="SAM" id="Coils"/>
    </source>
</evidence>
<proteinExistence type="predicted"/>
<dbReference type="InterPro" id="IPR036890">
    <property type="entry name" value="HATPase_C_sf"/>
</dbReference>
<evidence type="ECO:0000259" key="9">
    <source>
        <dbReference type="PROSITE" id="PS51050"/>
    </source>
</evidence>
<keyword evidence="6" id="KW-0539">Nucleus</keyword>
<sequence>MGVARPLDFAVGIARSLDSTVGVAQLLISAKGHRPVNTSDTTGLQPLRSGANYESASLISPRYLHTISTIHPGLFSAVAQLIDNAYDPDVSAQHFWIDKTEFKGQDCLIFMDNGKGMDYDTMHQMLSFGFSDKQTLEDHAPVGLYGNGFKSGSMRLGKDVIVFSKKANTITSSGELQFDFIKDRYDFQIRGNVCKSSIKTNKTQPEDRMSVPKSNYSLRAYCSILYLKPKMQIILQKRKVETCVVSKTLSKVFSILSHQQPIPITFGYNTKTKDHCGLMMYHKNRLIKAYEHVACQRKGGRIGLGVIGVIECNYLTPTLNKQDFDNTKIYRKTMLSVGNKLEKYWKDVKYRYKYCDKPDEDIGRQPDSNWVQCNDCVKWRKLPDGTESSELNKKWFCYMNPDPKFRSCEAKEESEDSENELYYHKIYNKQEKRTAPDLLQENPEKKARVGDYSISDGPTTSTASPYLFPFIPITCFDSIEEDWEKANETEPTASGNDVTDKNSVNKEQINQMTQTSSENKHDYQELYLQVKEEIKQIQHILEEKAKEQEELKGKVEPKTP</sequence>
<dbReference type="InterPro" id="IPR041006">
    <property type="entry name" value="Morc_S5"/>
</dbReference>
<evidence type="ECO:0000256" key="6">
    <source>
        <dbReference type="ARBA" id="ARBA00023242"/>
    </source>
</evidence>
<dbReference type="GO" id="GO:0008270">
    <property type="term" value="F:zinc ion binding"/>
    <property type="evidence" value="ECO:0007669"/>
    <property type="project" value="UniProtKB-KW"/>
</dbReference>